<keyword evidence="2" id="KW-1185">Reference proteome</keyword>
<name>A0A0C3FW07_PILCF</name>
<organism evidence="1 2">
    <name type="scientific">Piloderma croceum (strain F 1598)</name>
    <dbReference type="NCBI Taxonomy" id="765440"/>
    <lineage>
        <taxon>Eukaryota</taxon>
        <taxon>Fungi</taxon>
        <taxon>Dikarya</taxon>
        <taxon>Basidiomycota</taxon>
        <taxon>Agaricomycotina</taxon>
        <taxon>Agaricomycetes</taxon>
        <taxon>Agaricomycetidae</taxon>
        <taxon>Atheliales</taxon>
        <taxon>Atheliaceae</taxon>
        <taxon>Piloderma</taxon>
    </lineage>
</organism>
<evidence type="ECO:0000313" key="2">
    <source>
        <dbReference type="Proteomes" id="UP000054166"/>
    </source>
</evidence>
<sequence length="160" mass="18096">MFQHQHTCYGIITKSVFWTILDNHNHLVVLIGDLVLPWMVVGLMTNEDSDLLMWATSLYCAMLPGVRAQVDIPCNYLSMRPFVRLKSRGSRELTNISTSISIQRICLDLQLMEIFVKCLCVTFAHGILSLSNLRSTPFPTVTALVQCCCLTPVQPSHREI</sequence>
<gene>
    <name evidence="1" type="ORF">PILCRDRAFT_454718</name>
</gene>
<evidence type="ECO:0000313" key="1">
    <source>
        <dbReference type="EMBL" id="KIM82726.1"/>
    </source>
</evidence>
<accession>A0A0C3FW07</accession>
<dbReference type="EMBL" id="KN832993">
    <property type="protein sequence ID" value="KIM82726.1"/>
    <property type="molecule type" value="Genomic_DNA"/>
</dbReference>
<reference evidence="1 2" key="1">
    <citation type="submission" date="2014-04" db="EMBL/GenBank/DDBJ databases">
        <authorList>
            <consortium name="DOE Joint Genome Institute"/>
            <person name="Kuo A."/>
            <person name="Tarkka M."/>
            <person name="Buscot F."/>
            <person name="Kohler A."/>
            <person name="Nagy L.G."/>
            <person name="Floudas D."/>
            <person name="Copeland A."/>
            <person name="Barry K.W."/>
            <person name="Cichocki N."/>
            <person name="Veneault-Fourrey C."/>
            <person name="LaButti K."/>
            <person name="Lindquist E.A."/>
            <person name="Lipzen A."/>
            <person name="Lundell T."/>
            <person name="Morin E."/>
            <person name="Murat C."/>
            <person name="Sun H."/>
            <person name="Tunlid A."/>
            <person name="Henrissat B."/>
            <person name="Grigoriev I.V."/>
            <person name="Hibbett D.S."/>
            <person name="Martin F."/>
            <person name="Nordberg H.P."/>
            <person name="Cantor M.N."/>
            <person name="Hua S.X."/>
        </authorList>
    </citation>
    <scope>NUCLEOTIDE SEQUENCE [LARGE SCALE GENOMIC DNA]</scope>
    <source>
        <strain evidence="1 2">F 1598</strain>
    </source>
</reference>
<reference evidence="2" key="2">
    <citation type="submission" date="2015-01" db="EMBL/GenBank/DDBJ databases">
        <title>Evolutionary Origins and Diversification of the Mycorrhizal Mutualists.</title>
        <authorList>
            <consortium name="DOE Joint Genome Institute"/>
            <consortium name="Mycorrhizal Genomics Consortium"/>
            <person name="Kohler A."/>
            <person name="Kuo A."/>
            <person name="Nagy L.G."/>
            <person name="Floudas D."/>
            <person name="Copeland A."/>
            <person name="Barry K.W."/>
            <person name="Cichocki N."/>
            <person name="Veneault-Fourrey C."/>
            <person name="LaButti K."/>
            <person name="Lindquist E.A."/>
            <person name="Lipzen A."/>
            <person name="Lundell T."/>
            <person name="Morin E."/>
            <person name="Murat C."/>
            <person name="Riley R."/>
            <person name="Ohm R."/>
            <person name="Sun H."/>
            <person name="Tunlid A."/>
            <person name="Henrissat B."/>
            <person name="Grigoriev I.V."/>
            <person name="Hibbett D.S."/>
            <person name="Martin F."/>
        </authorList>
    </citation>
    <scope>NUCLEOTIDE SEQUENCE [LARGE SCALE GENOMIC DNA]</scope>
    <source>
        <strain evidence="2">F 1598</strain>
    </source>
</reference>
<dbReference type="HOGENOM" id="CLU_1652833_0_0_1"/>
<proteinExistence type="predicted"/>
<protein>
    <submittedName>
        <fullName evidence="1">Uncharacterized protein</fullName>
    </submittedName>
</protein>
<dbReference type="AlphaFoldDB" id="A0A0C3FW07"/>
<dbReference type="InParanoid" id="A0A0C3FW07"/>
<dbReference type="Proteomes" id="UP000054166">
    <property type="component" value="Unassembled WGS sequence"/>
</dbReference>